<dbReference type="OrthoDB" id="3598904at2759"/>
<dbReference type="GO" id="GO:0008270">
    <property type="term" value="F:zinc ion binding"/>
    <property type="evidence" value="ECO:0007669"/>
    <property type="project" value="InterPro"/>
</dbReference>
<dbReference type="GO" id="GO:0003677">
    <property type="term" value="F:DNA binding"/>
    <property type="evidence" value="ECO:0007669"/>
    <property type="project" value="UniProtKB-KW"/>
</dbReference>
<evidence type="ECO:0000259" key="8">
    <source>
        <dbReference type="PROSITE" id="PS50048"/>
    </source>
</evidence>
<dbReference type="SUPFAM" id="SSF57701">
    <property type="entry name" value="Zn2/Cys6 DNA-binding domain"/>
    <property type="match status" value="1"/>
</dbReference>
<reference evidence="9 10" key="1">
    <citation type="submission" date="2016-03" db="EMBL/GenBank/DDBJ databases">
        <authorList>
            <person name="Ploux O."/>
        </authorList>
    </citation>
    <scope>NUCLEOTIDE SEQUENCE [LARGE SCALE GENOMIC DNA]</scope>
    <source>
        <strain evidence="9 10">UAMH 11012</strain>
    </source>
</reference>
<dbReference type="PROSITE" id="PS00463">
    <property type="entry name" value="ZN2_CY6_FUNGAL_1"/>
    <property type="match status" value="1"/>
</dbReference>
<dbReference type="InterPro" id="IPR021858">
    <property type="entry name" value="Fun_TF"/>
</dbReference>
<keyword evidence="10" id="KW-1185">Reference proteome</keyword>
<dbReference type="PANTHER" id="PTHR36206">
    <property type="entry name" value="ASPERCRYPTIN BIOSYNTHESIS CLUSTER-SPECIFIC TRANSCRIPTION REGULATOR ATNN-RELATED"/>
    <property type="match status" value="1"/>
</dbReference>
<evidence type="ECO:0000256" key="7">
    <source>
        <dbReference type="SAM" id="MobiDB-lite"/>
    </source>
</evidence>
<dbReference type="InterPro" id="IPR001138">
    <property type="entry name" value="Zn2Cys6_DnaBD"/>
</dbReference>
<evidence type="ECO:0000256" key="1">
    <source>
        <dbReference type="ARBA" id="ARBA00022723"/>
    </source>
</evidence>
<evidence type="ECO:0000313" key="9">
    <source>
        <dbReference type="EMBL" id="CZR52497.1"/>
    </source>
</evidence>
<dbReference type="PANTHER" id="PTHR36206:SF4">
    <property type="entry name" value="HYPOTHETICAL CONSERVED PROTEIN (EUROFUNG)-RELATED"/>
    <property type="match status" value="1"/>
</dbReference>
<dbReference type="CDD" id="cd00067">
    <property type="entry name" value="GAL4"/>
    <property type="match status" value="1"/>
</dbReference>
<evidence type="ECO:0000313" key="10">
    <source>
        <dbReference type="Proteomes" id="UP000184330"/>
    </source>
</evidence>
<keyword evidence="1" id="KW-0479">Metal-binding</keyword>
<keyword evidence="4" id="KW-0238">DNA-binding</keyword>
<keyword evidence="5" id="KW-0804">Transcription</keyword>
<evidence type="ECO:0000256" key="4">
    <source>
        <dbReference type="ARBA" id="ARBA00023125"/>
    </source>
</evidence>
<keyword evidence="2" id="KW-0862">Zinc</keyword>
<dbReference type="SMART" id="SM00066">
    <property type="entry name" value="GAL4"/>
    <property type="match status" value="1"/>
</dbReference>
<evidence type="ECO:0000256" key="6">
    <source>
        <dbReference type="ARBA" id="ARBA00023242"/>
    </source>
</evidence>
<dbReference type="AlphaFoldDB" id="A0A1L7WIB9"/>
<dbReference type="Pfam" id="PF00172">
    <property type="entry name" value="Zn_clus"/>
    <property type="match status" value="1"/>
</dbReference>
<dbReference type="Gene3D" id="4.10.240.10">
    <property type="entry name" value="Zn(2)-C6 fungal-type DNA-binding domain"/>
    <property type="match status" value="1"/>
</dbReference>
<keyword evidence="3" id="KW-0805">Transcription regulation</keyword>
<feature type="region of interest" description="Disordered" evidence="7">
    <location>
        <begin position="1"/>
        <end position="20"/>
    </location>
</feature>
<keyword evidence="6" id="KW-0539">Nucleus</keyword>
<sequence>MEDVNQTRNGKTRKRASTPRSKTGCVTCKIRRLKCGEERPSCHRCVRSGWQCDGYDHVSPTLSPPTGGLRGSMMPRTPPLSPLPSSLLMEPSMLLFLDDREQYYFQNCGDEVEGQFQGHDIAFWRSLALQESTTSFSVRHGMVAIGALKKSAIKRSGRYQMDAVPGRHREFALQQYHKAIQGLRESIPNLEDEVGVRSTLVCCMVLAIFDDFIGQRAFALQHMRYAREILVNTNVLLPATLALGDLAGDNLTSMFLRLDVLALCATGIDEHRTCIPFNQNCPGITVPPRLSSFEEARNLSSLVSWEGYMFFYNSAKYQLLPRNQIPPALIRLRERIIKQLYDVIILLSNLKSEPQDTLLHPLARVEALALHPTLVLIRLVSGLGAPETACDVLLPQFNYLLNLSRETLQYEALENPAVMGAETYHLETRTILPLLLIATKCRNSPLRLEAISLLLSSHRREWMYDSLLSGQIGEWMMSIEEEGMDTNGYIPEHSRAWGESVELDLQGRKAKVKCRQNFRSRVSGKVEWRWREKHVVW</sequence>
<name>A0A1L7WIB9_9HELO</name>
<dbReference type="Proteomes" id="UP000184330">
    <property type="component" value="Unassembled WGS sequence"/>
</dbReference>
<dbReference type="EMBL" id="FJOG01000003">
    <property type="protein sequence ID" value="CZR52497.1"/>
    <property type="molecule type" value="Genomic_DNA"/>
</dbReference>
<gene>
    <name evidence="9" type="ORF">PAC_02374</name>
</gene>
<evidence type="ECO:0000256" key="5">
    <source>
        <dbReference type="ARBA" id="ARBA00023163"/>
    </source>
</evidence>
<protein>
    <recommendedName>
        <fullName evidence="8">Zn(2)-C6 fungal-type domain-containing protein</fullName>
    </recommendedName>
</protein>
<dbReference type="Pfam" id="PF11951">
    <property type="entry name" value="Fungal_trans_2"/>
    <property type="match status" value="1"/>
</dbReference>
<dbReference type="PROSITE" id="PS50048">
    <property type="entry name" value="ZN2_CY6_FUNGAL_2"/>
    <property type="match status" value="1"/>
</dbReference>
<accession>A0A1L7WIB9</accession>
<evidence type="ECO:0000256" key="3">
    <source>
        <dbReference type="ARBA" id="ARBA00023015"/>
    </source>
</evidence>
<evidence type="ECO:0000256" key="2">
    <source>
        <dbReference type="ARBA" id="ARBA00022833"/>
    </source>
</evidence>
<feature type="domain" description="Zn(2)-C6 fungal-type" evidence="8">
    <location>
        <begin position="24"/>
        <end position="52"/>
    </location>
</feature>
<organism evidence="9 10">
    <name type="scientific">Phialocephala subalpina</name>
    <dbReference type="NCBI Taxonomy" id="576137"/>
    <lineage>
        <taxon>Eukaryota</taxon>
        <taxon>Fungi</taxon>
        <taxon>Dikarya</taxon>
        <taxon>Ascomycota</taxon>
        <taxon>Pezizomycotina</taxon>
        <taxon>Leotiomycetes</taxon>
        <taxon>Helotiales</taxon>
        <taxon>Mollisiaceae</taxon>
        <taxon>Phialocephala</taxon>
        <taxon>Phialocephala fortinii species complex</taxon>
    </lineage>
</organism>
<dbReference type="GO" id="GO:0000981">
    <property type="term" value="F:DNA-binding transcription factor activity, RNA polymerase II-specific"/>
    <property type="evidence" value="ECO:0007669"/>
    <property type="project" value="InterPro"/>
</dbReference>
<dbReference type="InterPro" id="IPR052360">
    <property type="entry name" value="Transcr_Regulatory_Proteins"/>
</dbReference>
<proteinExistence type="predicted"/>
<dbReference type="InterPro" id="IPR036864">
    <property type="entry name" value="Zn2-C6_fun-type_DNA-bd_sf"/>
</dbReference>